<dbReference type="PANTHER" id="PTHR47659">
    <property type="entry name" value="ZN(II)2CYS6 TRANSCRIPTION FACTOR (EUROFUNG)-RELATED"/>
    <property type="match status" value="1"/>
</dbReference>
<dbReference type="GO" id="GO:0005634">
    <property type="term" value="C:nucleus"/>
    <property type="evidence" value="ECO:0007669"/>
    <property type="project" value="TreeGrafter"/>
</dbReference>
<accession>A0A9W8I4R7</accession>
<evidence type="ECO:0000256" key="1">
    <source>
        <dbReference type="ARBA" id="ARBA00022723"/>
    </source>
</evidence>
<reference evidence="5" key="1">
    <citation type="submission" date="2022-07" db="EMBL/GenBank/DDBJ databases">
        <title>Phylogenomic reconstructions and comparative analyses of Kickxellomycotina fungi.</title>
        <authorList>
            <person name="Reynolds N.K."/>
            <person name="Stajich J.E."/>
            <person name="Barry K."/>
            <person name="Grigoriev I.V."/>
            <person name="Crous P."/>
            <person name="Smith M.E."/>
        </authorList>
    </citation>
    <scope>NUCLEOTIDE SEQUENCE</scope>
    <source>
        <strain evidence="5">NRRL 1566</strain>
    </source>
</reference>
<dbReference type="SUPFAM" id="SSF57701">
    <property type="entry name" value="Zn2/Cys6 DNA-binding domain"/>
    <property type="match status" value="1"/>
</dbReference>
<dbReference type="Pfam" id="PF00172">
    <property type="entry name" value="Zn_clus"/>
    <property type="match status" value="1"/>
</dbReference>
<name>A0A9W8I4R7_9FUNG</name>
<dbReference type="GO" id="GO:0009267">
    <property type="term" value="P:cellular response to starvation"/>
    <property type="evidence" value="ECO:0007669"/>
    <property type="project" value="TreeGrafter"/>
</dbReference>
<comment type="caution">
    <text evidence="5">The sequence shown here is derived from an EMBL/GenBank/DDBJ whole genome shotgun (WGS) entry which is preliminary data.</text>
</comment>
<dbReference type="OrthoDB" id="2538135at2759"/>
<protein>
    <submittedName>
        <fullName evidence="5">Transcriptional regulator of nonfermentable carbon utilization</fullName>
    </submittedName>
</protein>
<organism evidence="5 6">
    <name type="scientific">Coemansia brasiliensis</name>
    <dbReference type="NCBI Taxonomy" id="2650707"/>
    <lineage>
        <taxon>Eukaryota</taxon>
        <taxon>Fungi</taxon>
        <taxon>Fungi incertae sedis</taxon>
        <taxon>Zoopagomycota</taxon>
        <taxon>Kickxellomycotina</taxon>
        <taxon>Kickxellomycetes</taxon>
        <taxon>Kickxellales</taxon>
        <taxon>Kickxellaceae</taxon>
        <taxon>Coemansia</taxon>
    </lineage>
</organism>
<feature type="region of interest" description="Disordered" evidence="3">
    <location>
        <begin position="20"/>
        <end position="44"/>
    </location>
</feature>
<keyword evidence="6" id="KW-1185">Reference proteome</keyword>
<dbReference type="GO" id="GO:0000981">
    <property type="term" value="F:DNA-binding transcription factor activity, RNA polymerase II-specific"/>
    <property type="evidence" value="ECO:0007669"/>
    <property type="project" value="InterPro"/>
</dbReference>
<dbReference type="InterPro" id="IPR036864">
    <property type="entry name" value="Zn2-C6_fun-type_DNA-bd_sf"/>
</dbReference>
<feature type="domain" description="Zn(2)-C6 fungal-type" evidence="4">
    <location>
        <begin position="47"/>
        <end position="78"/>
    </location>
</feature>
<dbReference type="Proteomes" id="UP001139887">
    <property type="component" value="Unassembled WGS sequence"/>
</dbReference>
<evidence type="ECO:0000313" key="6">
    <source>
        <dbReference type="Proteomes" id="UP001139887"/>
    </source>
</evidence>
<feature type="compositionally biased region" description="Basic and acidic residues" evidence="3">
    <location>
        <begin position="26"/>
        <end position="35"/>
    </location>
</feature>
<evidence type="ECO:0000313" key="5">
    <source>
        <dbReference type="EMBL" id="KAJ2847539.1"/>
    </source>
</evidence>
<dbReference type="GO" id="GO:0000977">
    <property type="term" value="F:RNA polymerase II transcription regulatory region sequence-specific DNA binding"/>
    <property type="evidence" value="ECO:0007669"/>
    <property type="project" value="TreeGrafter"/>
</dbReference>
<dbReference type="SMART" id="SM00066">
    <property type="entry name" value="GAL4"/>
    <property type="match status" value="1"/>
</dbReference>
<evidence type="ECO:0000259" key="4">
    <source>
        <dbReference type="PROSITE" id="PS50048"/>
    </source>
</evidence>
<dbReference type="GO" id="GO:0008270">
    <property type="term" value="F:zinc ion binding"/>
    <property type="evidence" value="ECO:0007669"/>
    <property type="project" value="InterPro"/>
</dbReference>
<dbReference type="EMBL" id="JANBUW010000298">
    <property type="protein sequence ID" value="KAJ2847539.1"/>
    <property type="molecule type" value="Genomic_DNA"/>
</dbReference>
<keyword evidence="2" id="KW-0539">Nucleus</keyword>
<dbReference type="PANTHER" id="PTHR47659:SF1">
    <property type="entry name" value="TRANSCRIPTION ACTIVATOR OF GLUCONEOGENESIS ERT1"/>
    <property type="match status" value="1"/>
</dbReference>
<keyword evidence="1" id="KW-0479">Metal-binding</keyword>
<dbReference type="InterPro" id="IPR001138">
    <property type="entry name" value="Zn2Cys6_DnaBD"/>
</dbReference>
<proteinExistence type="predicted"/>
<dbReference type="InterPro" id="IPR050335">
    <property type="entry name" value="ERT1_acuK_gluconeogen_tf"/>
</dbReference>
<gene>
    <name evidence="5" type="primary">ERT1_1</name>
    <name evidence="5" type="ORF">IWW36_003809</name>
</gene>
<dbReference type="Gene3D" id="4.10.240.10">
    <property type="entry name" value="Zn(2)-C6 fungal-type DNA-binding domain"/>
    <property type="match status" value="1"/>
</dbReference>
<dbReference type="PROSITE" id="PS50048">
    <property type="entry name" value="ZN2_CY6_FUNGAL_2"/>
    <property type="match status" value="1"/>
</dbReference>
<dbReference type="AlphaFoldDB" id="A0A9W8I4R7"/>
<sequence>MTSNFTHRISTAYLSSIPAPIATDPAAKDEADGSKRPRRKKRKTVRACNHCQKSHLTCDDSRPCARCVKRGMADTCVDGARKKAKYLLDAVPESNGKDTAGKALTPIAMLAPKPTAQNTKGKH</sequence>
<evidence type="ECO:0000256" key="3">
    <source>
        <dbReference type="SAM" id="MobiDB-lite"/>
    </source>
</evidence>
<evidence type="ECO:0000256" key="2">
    <source>
        <dbReference type="ARBA" id="ARBA00023242"/>
    </source>
</evidence>